<evidence type="ECO:0000313" key="1">
    <source>
        <dbReference type="EMBL" id="KAG7443860.1"/>
    </source>
</evidence>
<name>A0A9P7VNL1_9AGAR</name>
<gene>
    <name evidence="1" type="ORF">BT62DRAFT_921527</name>
</gene>
<dbReference type="EMBL" id="MU250542">
    <property type="protein sequence ID" value="KAG7443860.1"/>
    <property type="molecule type" value="Genomic_DNA"/>
</dbReference>
<keyword evidence="2" id="KW-1185">Reference proteome</keyword>
<comment type="caution">
    <text evidence="1">The sequence shown here is derived from an EMBL/GenBank/DDBJ whole genome shotgun (WGS) entry which is preliminary data.</text>
</comment>
<sequence length="152" mass="16917">MHKGHWQQTYINTAGHHISFTMRERLTPRRVEEKKKLSKSVHVIKSRAPPARCPGPTNINADVTAKCKLPTGAPVNMVARSTRGGAVDDDGRKCGNLSSFFQYDGALNVSIGDEVHEAVVTVNIDHQKDDGNRSQNPEFKDCLILHKSDFRL</sequence>
<protein>
    <submittedName>
        <fullName evidence="1">Uncharacterized protein</fullName>
    </submittedName>
</protein>
<dbReference type="RefSeq" id="XP_043037360.1">
    <property type="nucleotide sequence ID" value="XM_043184313.1"/>
</dbReference>
<organism evidence="1 2">
    <name type="scientific">Guyanagaster necrorhizus</name>
    <dbReference type="NCBI Taxonomy" id="856835"/>
    <lineage>
        <taxon>Eukaryota</taxon>
        <taxon>Fungi</taxon>
        <taxon>Dikarya</taxon>
        <taxon>Basidiomycota</taxon>
        <taxon>Agaricomycotina</taxon>
        <taxon>Agaricomycetes</taxon>
        <taxon>Agaricomycetidae</taxon>
        <taxon>Agaricales</taxon>
        <taxon>Marasmiineae</taxon>
        <taxon>Physalacriaceae</taxon>
        <taxon>Guyanagaster</taxon>
    </lineage>
</organism>
<dbReference type="AlphaFoldDB" id="A0A9P7VNL1"/>
<evidence type="ECO:0000313" key="2">
    <source>
        <dbReference type="Proteomes" id="UP000812287"/>
    </source>
</evidence>
<dbReference type="GeneID" id="66106610"/>
<reference evidence="1" key="1">
    <citation type="submission" date="2020-11" db="EMBL/GenBank/DDBJ databases">
        <title>Adaptations for nitrogen fixation in a non-lichenized fungal sporocarp promotes dispersal by wood-feeding termites.</title>
        <authorList>
            <consortium name="DOE Joint Genome Institute"/>
            <person name="Koch R.A."/>
            <person name="Yoon G."/>
            <person name="Arayal U."/>
            <person name="Lail K."/>
            <person name="Amirebrahimi M."/>
            <person name="Labutti K."/>
            <person name="Lipzen A."/>
            <person name="Riley R."/>
            <person name="Barry K."/>
            <person name="Henrissat B."/>
            <person name="Grigoriev I.V."/>
            <person name="Herr J.R."/>
            <person name="Aime M.C."/>
        </authorList>
    </citation>
    <scope>NUCLEOTIDE SEQUENCE</scope>
    <source>
        <strain evidence="1">MCA 3950</strain>
    </source>
</reference>
<accession>A0A9P7VNL1</accession>
<proteinExistence type="predicted"/>
<dbReference type="Proteomes" id="UP000812287">
    <property type="component" value="Unassembled WGS sequence"/>
</dbReference>